<proteinExistence type="predicted"/>
<sequence>MVFLITRGAKQKEQSTLSVKYKTIQGKIFSFVIVINYD</sequence>
<accession>A0A1H6LKU7</accession>
<name>A0A1H6LKU7_9GAMM</name>
<gene>
    <name evidence="1" type="ORF">BAZSYMA_ACONTIG00098_11</name>
</gene>
<organism evidence="1 2">
    <name type="scientific">Bathymodiolus azoricus thioautotrophic gill symbiont</name>
    <dbReference type="NCBI Taxonomy" id="235205"/>
    <lineage>
        <taxon>Bacteria</taxon>
        <taxon>Pseudomonadati</taxon>
        <taxon>Pseudomonadota</taxon>
        <taxon>Gammaproteobacteria</taxon>
        <taxon>sulfur-oxidizing symbionts</taxon>
    </lineage>
</organism>
<evidence type="ECO:0000313" key="1">
    <source>
        <dbReference type="EMBL" id="SEH85446.1"/>
    </source>
</evidence>
<reference evidence="2" key="1">
    <citation type="submission" date="2016-06" db="EMBL/GenBank/DDBJ databases">
        <authorList>
            <person name="Petersen J."/>
            <person name="Sayavedra L."/>
        </authorList>
    </citation>
    <scope>NUCLEOTIDE SEQUENCE [LARGE SCALE GENOMIC DNA]</scope>
    <source>
        <strain evidence="2">BazSymA</strain>
    </source>
</reference>
<dbReference type="EMBL" id="CDSC02000264">
    <property type="protein sequence ID" value="SEH85446.1"/>
    <property type="molecule type" value="Genomic_DNA"/>
</dbReference>
<dbReference type="Proteomes" id="UP000198988">
    <property type="component" value="Unassembled WGS sequence"/>
</dbReference>
<evidence type="ECO:0000313" key="2">
    <source>
        <dbReference type="Proteomes" id="UP000198988"/>
    </source>
</evidence>
<protein>
    <submittedName>
        <fullName evidence="1">Uncharacterized protein</fullName>
    </submittedName>
</protein>
<dbReference type="AlphaFoldDB" id="A0A1H6LKU7"/>